<dbReference type="Proteomes" id="UP000887580">
    <property type="component" value="Unplaced"/>
</dbReference>
<evidence type="ECO:0000313" key="1">
    <source>
        <dbReference type="Proteomes" id="UP000887580"/>
    </source>
</evidence>
<accession>A0AC35GB93</accession>
<sequence length="157" mass="17543">MLLQRLAPTFQFTARRMASVFQGVSLKRNNGGDEDASKLKGKVVGVYFSAHWCPPCRNFTPVLKDFYNEISDDDFEIVFVSLDRSQSDLNNYLKEAHGDWLYVPFGDKNIESLSDKFGVSGIPALIILKRDGEVITKEGRAVVQSKPPKAALSAWKA</sequence>
<protein>
    <submittedName>
        <fullName evidence="2">Thioredoxin domain-containing protein</fullName>
    </submittedName>
</protein>
<reference evidence="2" key="1">
    <citation type="submission" date="2022-11" db="UniProtKB">
        <authorList>
            <consortium name="WormBaseParasite"/>
        </authorList>
    </citation>
    <scope>IDENTIFICATION</scope>
</reference>
<organism evidence="1 2">
    <name type="scientific">Panagrolaimus sp. PS1159</name>
    <dbReference type="NCBI Taxonomy" id="55785"/>
    <lineage>
        <taxon>Eukaryota</taxon>
        <taxon>Metazoa</taxon>
        <taxon>Ecdysozoa</taxon>
        <taxon>Nematoda</taxon>
        <taxon>Chromadorea</taxon>
        <taxon>Rhabditida</taxon>
        <taxon>Tylenchina</taxon>
        <taxon>Panagrolaimomorpha</taxon>
        <taxon>Panagrolaimoidea</taxon>
        <taxon>Panagrolaimidae</taxon>
        <taxon>Panagrolaimus</taxon>
    </lineage>
</organism>
<evidence type="ECO:0000313" key="2">
    <source>
        <dbReference type="WBParaSite" id="PS1159_v2.g3079.t1"/>
    </source>
</evidence>
<dbReference type="WBParaSite" id="PS1159_v2.g3079.t1">
    <property type="protein sequence ID" value="PS1159_v2.g3079.t1"/>
    <property type="gene ID" value="PS1159_v2.g3079"/>
</dbReference>
<name>A0AC35GB93_9BILA</name>
<proteinExistence type="predicted"/>